<dbReference type="OrthoDB" id="9771112at2"/>
<evidence type="ECO:0000256" key="1">
    <source>
        <dbReference type="SAM" id="Phobius"/>
    </source>
</evidence>
<dbReference type="AlphaFoldDB" id="A0A5C6ZDZ6"/>
<dbReference type="Proteomes" id="UP000321578">
    <property type="component" value="Unassembled WGS sequence"/>
</dbReference>
<sequence length="854" mass="98633">MLWIIDDLGYVSKTLYDFETSLNYYSKSMPLYEKYHPEKLADVGTNYNMMATGYKKLGLRKKEYTILKEAEFIWDNNSIEGYYVSKFTCYEQLAVWNIYYGNFNEAEVYLRKQEGLLPNLIDNFKVTERTYLSRNFRLRIYYNYIELYFKSEDYKKAENYLQLFKNQLPKNNLKPPLEPHFLSLYYSYLARLPNSSADEGIAHLKKAIEIIETYDGKIQLDATAIKRQLFQLQLQTKDYVAAEQSIDHLLKTSKNTNHNLQFFLLNTKANLLAQKGDHNQAENAFKKSISFLVAETDKPLQLETLGIAQLKPFYSFETVNGLILASKFYNKKHNTTQRGLALKISKNLVLLASKVFDNLYLGDRYNDNLYDSYKNIEQQTLSILSVNTDENDIKIHLEALENNATKFTWSKFMYSKTRPNLNIPDRIVNKETELKSLINYYQNELYKNKDERLNLDTLKTRLSESNVALHKLQAHIKKDYASYYNSNYNTFNLSEFQNELGTDQTVLKYSISEEKLYCFIISKSTIGFQSITQPKNFEKHIENYIIALKTFNSDIETNLNALQPIVPKGILENPKTKITIVPDGVLCYLPFETLDGTTEFLNSSVSFSYASSLSLLKDQYSFFNTSEAIKLAYFSAQYDEANQLPSAINEKINILNSLDGKSFYNLTSEALIEKAKQYDVLHFAMHSTINKENPDFSNFNLGNETLLMSNLYHESFKAQLAVLSACETGSGDFENGEGIQSASRAFTYTGIPSIVMSLWKVDDAATAKIMSAFYSNLKAGQTKDLALKNAKISYLETVEEEALKHPYYWAGFIISGNTTALINTDYSLYWYWGIGLCLLVILFYRKKWKTNPRH</sequence>
<dbReference type="Pfam" id="PF12770">
    <property type="entry name" value="CHAT"/>
    <property type="match status" value="1"/>
</dbReference>
<gene>
    <name evidence="3" type="ORF">ESY86_15640</name>
</gene>
<dbReference type="RefSeq" id="WP_147087528.1">
    <property type="nucleotide sequence ID" value="NZ_VORM01000020.1"/>
</dbReference>
<organism evidence="3 4">
    <name type="scientific">Subsaximicrobium wynnwilliamsii</name>
    <dbReference type="NCBI Taxonomy" id="291179"/>
    <lineage>
        <taxon>Bacteria</taxon>
        <taxon>Pseudomonadati</taxon>
        <taxon>Bacteroidota</taxon>
        <taxon>Flavobacteriia</taxon>
        <taxon>Flavobacteriales</taxon>
        <taxon>Flavobacteriaceae</taxon>
        <taxon>Subsaximicrobium</taxon>
    </lineage>
</organism>
<dbReference type="InterPro" id="IPR011990">
    <property type="entry name" value="TPR-like_helical_dom_sf"/>
</dbReference>
<accession>A0A5C6ZDZ6</accession>
<feature type="transmembrane region" description="Helical" evidence="1">
    <location>
        <begin position="828"/>
        <end position="844"/>
    </location>
</feature>
<feature type="domain" description="CHAT" evidence="2">
    <location>
        <begin position="562"/>
        <end position="817"/>
    </location>
</feature>
<dbReference type="PANTHER" id="PTHR10098:SF108">
    <property type="entry name" value="TETRATRICOPEPTIDE REPEAT PROTEIN 28"/>
    <property type="match status" value="1"/>
</dbReference>
<keyword evidence="1" id="KW-0812">Transmembrane</keyword>
<keyword evidence="1" id="KW-1133">Transmembrane helix</keyword>
<dbReference type="Gene3D" id="1.25.40.10">
    <property type="entry name" value="Tetratricopeptide repeat domain"/>
    <property type="match status" value="2"/>
</dbReference>
<comment type="caution">
    <text evidence="3">The sequence shown here is derived from an EMBL/GenBank/DDBJ whole genome shotgun (WGS) entry which is preliminary data.</text>
</comment>
<proteinExistence type="predicted"/>
<dbReference type="InterPro" id="IPR024983">
    <property type="entry name" value="CHAT_dom"/>
</dbReference>
<dbReference type="PANTHER" id="PTHR10098">
    <property type="entry name" value="RAPSYN-RELATED"/>
    <property type="match status" value="1"/>
</dbReference>
<reference evidence="3 4" key="1">
    <citation type="submission" date="2019-08" db="EMBL/GenBank/DDBJ databases">
        <title>Genomes of Subsaximicrobium wynnwilliamsii strains.</title>
        <authorList>
            <person name="Bowman J.P."/>
        </authorList>
    </citation>
    <scope>NUCLEOTIDE SEQUENCE [LARGE SCALE GENOMIC DNA]</scope>
    <source>
        <strain evidence="3 4">2-80-2</strain>
    </source>
</reference>
<keyword evidence="1" id="KW-0472">Membrane</keyword>
<protein>
    <submittedName>
        <fullName evidence="3">CHAT domain-containing protein</fullName>
    </submittedName>
</protein>
<name>A0A5C6ZDZ6_9FLAO</name>
<evidence type="ECO:0000313" key="4">
    <source>
        <dbReference type="Proteomes" id="UP000321578"/>
    </source>
</evidence>
<evidence type="ECO:0000259" key="2">
    <source>
        <dbReference type="Pfam" id="PF12770"/>
    </source>
</evidence>
<keyword evidence="4" id="KW-1185">Reference proteome</keyword>
<dbReference type="SUPFAM" id="SSF48452">
    <property type="entry name" value="TPR-like"/>
    <property type="match status" value="2"/>
</dbReference>
<evidence type="ECO:0000313" key="3">
    <source>
        <dbReference type="EMBL" id="TXD87745.1"/>
    </source>
</evidence>
<dbReference type="EMBL" id="VORO01000020">
    <property type="protein sequence ID" value="TXD87745.1"/>
    <property type="molecule type" value="Genomic_DNA"/>
</dbReference>